<sequence length="310" mass="35060">MKSISYRYHDRNTFVHRLNPFVKLAWVTGVMLLAVIFEHPLYLMLFFLSTLPVIALAQAWREWASLMRFMLWMSVAIVLINALVIYHGSHVLLEFTFEIPTLGQPKITLEAIAFGLGMSLRLITIVSAFVVLNFTVHPDDMMQAMIKIKFPYKSVLATSMSLRFFPALVDDLERVSDVQRTRGIEIDKGGIAQRAKNGGAVLVPLLSNSLDRAVQIAEAMEARAFGAYQRRTSFKEIALPGWDRLLVAFGLSPLLIGTAIRWMGYGKYRYYPSLQHLDPGPGGWLSLTVLAVLLLSILPLAWFRKRCQLD</sequence>
<reference evidence="6 7" key="1">
    <citation type="journal article" date="2009" name="Stand. Genomic Sci.">
        <title>Complete genome sequence of Desulfotomaculum acetoxidans type strain (5575).</title>
        <authorList>
            <person name="Spring S."/>
            <person name="Lapidus A."/>
            <person name="Schroder M."/>
            <person name="Gleim D."/>
            <person name="Sims D."/>
            <person name="Meincke L."/>
            <person name="Glavina Del Rio T."/>
            <person name="Tice H."/>
            <person name="Copeland A."/>
            <person name="Cheng J.F."/>
            <person name="Lucas S."/>
            <person name="Chen F."/>
            <person name="Nolan M."/>
            <person name="Bruce D."/>
            <person name="Goodwin L."/>
            <person name="Pitluck S."/>
            <person name="Ivanova N."/>
            <person name="Mavromatis K."/>
            <person name="Mikhailova N."/>
            <person name="Pati A."/>
            <person name="Chen A."/>
            <person name="Palaniappan K."/>
            <person name="Land M."/>
            <person name="Hauser L."/>
            <person name="Chang Y.J."/>
            <person name="Jeffries C.D."/>
            <person name="Chain P."/>
            <person name="Saunders E."/>
            <person name="Brettin T."/>
            <person name="Detter J.C."/>
            <person name="Goker M."/>
            <person name="Bristow J."/>
            <person name="Eisen J.A."/>
            <person name="Markowitz V."/>
            <person name="Hugenholtz P."/>
            <person name="Kyrpides N.C."/>
            <person name="Klenk H.P."/>
            <person name="Han C."/>
        </authorList>
    </citation>
    <scope>NUCLEOTIDE SEQUENCE [LARGE SCALE GENOMIC DNA]</scope>
    <source>
        <strain evidence="7">ATCC 49208 / DSM 771 / VKM B-1644</strain>
    </source>
</reference>
<dbReference type="EMBL" id="CP001720">
    <property type="protein sequence ID" value="ACV62802.1"/>
    <property type="molecule type" value="Genomic_DNA"/>
</dbReference>
<protein>
    <submittedName>
        <fullName evidence="6">Cobalt transport protein</fullName>
    </submittedName>
</protein>
<evidence type="ECO:0000256" key="4">
    <source>
        <dbReference type="ARBA" id="ARBA00023136"/>
    </source>
</evidence>
<dbReference type="STRING" id="485916.Dtox_1966"/>
<dbReference type="Proteomes" id="UP000002217">
    <property type="component" value="Chromosome"/>
</dbReference>
<keyword evidence="3 5" id="KW-1133">Transmembrane helix</keyword>
<gene>
    <name evidence="6" type="ordered locus">Dtox_1966</name>
</gene>
<dbReference type="HOGENOM" id="CLU_064704_0_0_9"/>
<evidence type="ECO:0000256" key="1">
    <source>
        <dbReference type="ARBA" id="ARBA00004141"/>
    </source>
</evidence>
<evidence type="ECO:0000313" key="7">
    <source>
        <dbReference type="Proteomes" id="UP000002217"/>
    </source>
</evidence>
<dbReference type="Pfam" id="PF02361">
    <property type="entry name" value="CbiQ"/>
    <property type="match status" value="1"/>
</dbReference>
<dbReference type="AlphaFoldDB" id="C8VYC1"/>
<proteinExistence type="predicted"/>
<name>C8VYC1_DESAS</name>
<evidence type="ECO:0000256" key="3">
    <source>
        <dbReference type="ARBA" id="ARBA00022989"/>
    </source>
</evidence>
<feature type="transmembrane region" description="Helical" evidence="5">
    <location>
        <begin position="43"/>
        <end position="60"/>
    </location>
</feature>
<dbReference type="PANTHER" id="PTHR33514:SF13">
    <property type="entry name" value="PROTEIN ABCI12, CHLOROPLASTIC"/>
    <property type="match status" value="1"/>
</dbReference>
<keyword evidence="4 5" id="KW-0472">Membrane</keyword>
<dbReference type="GO" id="GO:0005886">
    <property type="term" value="C:plasma membrane"/>
    <property type="evidence" value="ECO:0007669"/>
    <property type="project" value="UniProtKB-ARBA"/>
</dbReference>
<dbReference type="OrthoDB" id="8635523at2"/>
<dbReference type="RefSeq" id="WP_015757507.1">
    <property type="nucleotide sequence ID" value="NC_013216.1"/>
</dbReference>
<accession>C8VYC1</accession>
<feature type="transmembrane region" description="Helical" evidence="5">
    <location>
        <begin position="21"/>
        <end position="37"/>
    </location>
</feature>
<feature type="transmembrane region" description="Helical" evidence="5">
    <location>
        <begin position="112"/>
        <end position="136"/>
    </location>
</feature>
<dbReference type="KEGG" id="dae:Dtox_1966"/>
<evidence type="ECO:0000256" key="5">
    <source>
        <dbReference type="SAM" id="Phobius"/>
    </source>
</evidence>
<dbReference type="PANTHER" id="PTHR33514">
    <property type="entry name" value="PROTEIN ABCI12, CHLOROPLASTIC"/>
    <property type="match status" value="1"/>
</dbReference>
<dbReference type="CDD" id="cd16914">
    <property type="entry name" value="EcfT"/>
    <property type="match status" value="1"/>
</dbReference>
<keyword evidence="2 5" id="KW-0812">Transmembrane</keyword>
<feature type="transmembrane region" description="Helical" evidence="5">
    <location>
        <begin position="245"/>
        <end position="264"/>
    </location>
</feature>
<organism evidence="6 7">
    <name type="scientific">Desulfofarcimen acetoxidans (strain ATCC 49208 / DSM 771 / KCTC 5769 / VKM B-1644 / 5575)</name>
    <name type="common">Desulfotomaculum acetoxidans</name>
    <dbReference type="NCBI Taxonomy" id="485916"/>
    <lineage>
        <taxon>Bacteria</taxon>
        <taxon>Bacillati</taxon>
        <taxon>Bacillota</taxon>
        <taxon>Clostridia</taxon>
        <taxon>Eubacteriales</taxon>
        <taxon>Peptococcaceae</taxon>
        <taxon>Desulfofarcimen</taxon>
    </lineage>
</organism>
<evidence type="ECO:0000313" key="6">
    <source>
        <dbReference type="EMBL" id="ACV62802.1"/>
    </source>
</evidence>
<feature type="transmembrane region" description="Helical" evidence="5">
    <location>
        <begin position="69"/>
        <end position="92"/>
    </location>
</feature>
<feature type="transmembrane region" description="Helical" evidence="5">
    <location>
        <begin position="284"/>
        <end position="303"/>
    </location>
</feature>
<evidence type="ECO:0000256" key="2">
    <source>
        <dbReference type="ARBA" id="ARBA00022692"/>
    </source>
</evidence>
<dbReference type="eggNOG" id="COG0619">
    <property type="taxonomic scope" value="Bacteria"/>
</dbReference>
<dbReference type="InterPro" id="IPR003339">
    <property type="entry name" value="ABC/ECF_trnsptr_transmembrane"/>
</dbReference>
<comment type="subcellular location">
    <subcellularLocation>
        <location evidence="1">Membrane</location>
        <topology evidence="1">Multi-pass membrane protein</topology>
    </subcellularLocation>
</comment>
<keyword evidence="7" id="KW-1185">Reference proteome</keyword>